<keyword evidence="3" id="KW-1185">Reference proteome</keyword>
<feature type="transmembrane region" description="Helical" evidence="1">
    <location>
        <begin position="51"/>
        <end position="69"/>
    </location>
</feature>
<gene>
    <name evidence="2" type="ORF">SAMN06295900_10793</name>
</gene>
<reference evidence="3" key="1">
    <citation type="submission" date="2017-04" db="EMBL/GenBank/DDBJ databases">
        <authorList>
            <person name="Varghese N."/>
            <person name="Submissions S."/>
        </authorList>
    </citation>
    <scope>NUCLEOTIDE SEQUENCE [LARGE SCALE GENOMIC DNA]</scope>
    <source>
        <strain evidence="3">Ballard 720</strain>
    </source>
</reference>
<dbReference type="Proteomes" id="UP000192911">
    <property type="component" value="Unassembled WGS sequence"/>
</dbReference>
<dbReference type="OrthoDB" id="9151861at2"/>
<evidence type="ECO:0000313" key="3">
    <source>
        <dbReference type="Proteomes" id="UP000192911"/>
    </source>
</evidence>
<organism evidence="2 3">
    <name type="scientific">Trinickia caryophylli</name>
    <name type="common">Paraburkholderia caryophylli</name>
    <dbReference type="NCBI Taxonomy" id="28094"/>
    <lineage>
        <taxon>Bacteria</taxon>
        <taxon>Pseudomonadati</taxon>
        <taxon>Pseudomonadota</taxon>
        <taxon>Betaproteobacteria</taxon>
        <taxon>Burkholderiales</taxon>
        <taxon>Burkholderiaceae</taxon>
        <taxon>Trinickia</taxon>
    </lineage>
</organism>
<dbReference type="AlphaFoldDB" id="A0A1X7F305"/>
<keyword evidence="1" id="KW-0812">Transmembrane</keyword>
<accession>A0A1X7F305</accession>
<name>A0A1X7F305_TRICW</name>
<keyword evidence="1" id="KW-0472">Membrane</keyword>
<sequence>MASAERTTITLYPLWMVWGGRAVLYLALLMLPASAATWVGQQAPSATQPAAAVAANVVLLPLLYAALYMLLRKRGARSQKFVYLVIAFFGFFAFMQARGAMQTGQTDRWVGAMLGTLYVIGFSYLAYRGLRATKRERLAAYDAEREEQINIQAEAILRAKQVQGARRNDER</sequence>
<keyword evidence="1" id="KW-1133">Transmembrane helix</keyword>
<dbReference type="RefSeq" id="WP_102623072.1">
    <property type="nucleotide sequence ID" value="NZ_BSQD01000011.1"/>
</dbReference>
<feature type="transmembrane region" description="Helical" evidence="1">
    <location>
        <begin position="109"/>
        <end position="127"/>
    </location>
</feature>
<evidence type="ECO:0000313" key="2">
    <source>
        <dbReference type="EMBL" id="SMF45010.1"/>
    </source>
</evidence>
<proteinExistence type="predicted"/>
<feature type="transmembrane region" description="Helical" evidence="1">
    <location>
        <begin position="81"/>
        <end position="97"/>
    </location>
</feature>
<dbReference type="STRING" id="28094.SAMN06295900_10793"/>
<feature type="transmembrane region" description="Helical" evidence="1">
    <location>
        <begin position="12"/>
        <end position="31"/>
    </location>
</feature>
<evidence type="ECO:0000256" key="1">
    <source>
        <dbReference type="SAM" id="Phobius"/>
    </source>
</evidence>
<dbReference type="GeneID" id="95549612"/>
<dbReference type="EMBL" id="FXAH01000007">
    <property type="protein sequence ID" value="SMF45010.1"/>
    <property type="molecule type" value="Genomic_DNA"/>
</dbReference>
<protein>
    <submittedName>
        <fullName evidence="2">Uncharacterized protein</fullName>
    </submittedName>
</protein>